<evidence type="ECO:0000313" key="15">
    <source>
        <dbReference type="Proteomes" id="UP000005801"/>
    </source>
</evidence>
<dbReference type="PROSITE" id="PS50110">
    <property type="entry name" value="RESPONSE_REGULATORY"/>
    <property type="match status" value="1"/>
</dbReference>
<evidence type="ECO:0000259" key="10">
    <source>
        <dbReference type="PROSITE" id="PS50109"/>
    </source>
</evidence>
<dbReference type="SMART" id="SM00448">
    <property type="entry name" value="REC"/>
    <property type="match status" value="1"/>
</dbReference>
<evidence type="ECO:0000256" key="9">
    <source>
        <dbReference type="PROSITE-ProRule" id="PRU00169"/>
    </source>
</evidence>
<sequence>MANLEDMSREQLIAELVAARRQIADLREDPSAERAPALDPQDARSVLENLLEHLPDYLYFKDRERRFVLASQRFCQLFDCQLADIIGKTDEELFPPEVAARSVADDIRVIETGEALIGQIEGSANTGWVLTSKLPWRDAAGEVIGLFGLSRDINELKTAQDKLRDSERSLSVAQSIASLGHWKLDLGTQRVRVSDELARLLAPLEFDSEIDLEVFKALLASSPTSDHLDAAVEDKSPWSDQFQIRGVGGELRNFRTAGQAIIDDSGGVNSVIGVVQDITVQVRAAEQRRALEAQLQRAQQLESLGVLASGIAHDFNNLLVAMYGNMDLAMLDLDEDSEVIEYISEAKAAARQAAELVDQMLTYAGQGKASSEQVNLNQLVRDMTSLLESSTTKKTQLRMNLCPEPWSIRCDSSQLRQIILNLVTNAGEAIGADAGTVLVETELTHHDRASLTALRPSQPLKPGPYMVLTISDTGPGMDELTQTRAFDPFFTTKPTGSGLGLSAVHGIVIGRGGAVLLDSELGRGTRVRCLFPAGSPMEDAAPDTDDDAVWRGSGTILVIDDEDAVRSLAIRALERLGFRVLSANNGAVGVELFAAHRAQLNCVLLDLKMPVMDGEETFAALHRLDPTIPVILCSGFVEHESTRAMTRAGLAGFLQKPYTIEALGQTLHEVLG</sequence>
<evidence type="ECO:0000256" key="5">
    <source>
        <dbReference type="ARBA" id="ARBA00022741"/>
    </source>
</evidence>
<dbReference type="InterPro" id="IPR011006">
    <property type="entry name" value="CheY-like_superfamily"/>
</dbReference>
<dbReference type="InterPro" id="IPR004358">
    <property type="entry name" value="Sig_transdc_His_kin-like_C"/>
</dbReference>
<dbReference type="AlphaFoldDB" id="A6GHE5"/>
<dbReference type="Gene3D" id="3.30.565.10">
    <property type="entry name" value="Histidine kinase-like ATPase, C-terminal domain"/>
    <property type="match status" value="1"/>
</dbReference>
<dbReference type="SMART" id="SM00387">
    <property type="entry name" value="HATPase_c"/>
    <property type="match status" value="1"/>
</dbReference>
<dbReference type="GO" id="GO:0000155">
    <property type="term" value="F:phosphorelay sensor kinase activity"/>
    <property type="evidence" value="ECO:0007669"/>
    <property type="project" value="InterPro"/>
</dbReference>
<evidence type="ECO:0000256" key="6">
    <source>
        <dbReference type="ARBA" id="ARBA00022777"/>
    </source>
</evidence>
<dbReference type="InterPro" id="IPR005467">
    <property type="entry name" value="His_kinase_dom"/>
</dbReference>
<dbReference type="CDD" id="cd00156">
    <property type="entry name" value="REC"/>
    <property type="match status" value="1"/>
</dbReference>
<name>A6GHE5_9BACT</name>
<dbReference type="PRINTS" id="PR00344">
    <property type="entry name" value="BCTRLSENSOR"/>
</dbReference>
<evidence type="ECO:0000256" key="1">
    <source>
        <dbReference type="ARBA" id="ARBA00000085"/>
    </source>
</evidence>
<dbReference type="InterPro" id="IPR003661">
    <property type="entry name" value="HisK_dim/P_dom"/>
</dbReference>
<comment type="caution">
    <text evidence="14">The sequence shown here is derived from an EMBL/GenBank/DDBJ whole genome shotgun (WGS) entry which is preliminary data.</text>
</comment>
<dbReference type="OrthoDB" id="5389345at2"/>
<dbReference type="CDD" id="cd00082">
    <property type="entry name" value="HisKA"/>
    <property type="match status" value="1"/>
</dbReference>
<keyword evidence="4" id="KW-0808">Transferase</keyword>
<dbReference type="SMART" id="SM00086">
    <property type="entry name" value="PAC"/>
    <property type="match status" value="2"/>
</dbReference>
<dbReference type="InterPro" id="IPR036097">
    <property type="entry name" value="HisK_dim/P_sf"/>
</dbReference>
<evidence type="ECO:0000256" key="2">
    <source>
        <dbReference type="ARBA" id="ARBA00012438"/>
    </source>
</evidence>
<dbReference type="SUPFAM" id="SSF55874">
    <property type="entry name" value="ATPase domain of HSP90 chaperone/DNA topoisomerase II/histidine kinase"/>
    <property type="match status" value="1"/>
</dbReference>
<dbReference type="InterPro" id="IPR035965">
    <property type="entry name" value="PAS-like_dom_sf"/>
</dbReference>
<feature type="modified residue" description="4-aspartylphosphate" evidence="9">
    <location>
        <position position="606"/>
    </location>
</feature>
<dbReference type="eggNOG" id="COG4191">
    <property type="taxonomic scope" value="Bacteria"/>
</dbReference>
<dbReference type="SUPFAM" id="SSF55785">
    <property type="entry name" value="PYP-like sensor domain (PAS domain)"/>
    <property type="match status" value="2"/>
</dbReference>
<keyword evidence="5" id="KW-0547">Nucleotide-binding</keyword>
<feature type="domain" description="Response regulatory" evidence="11">
    <location>
        <begin position="555"/>
        <end position="671"/>
    </location>
</feature>
<dbReference type="Gene3D" id="3.40.50.2300">
    <property type="match status" value="1"/>
</dbReference>
<evidence type="ECO:0000256" key="7">
    <source>
        <dbReference type="ARBA" id="ARBA00022840"/>
    </source>
</evidence>
<dbReference type="PROSITE" id="PS50113">
    <property type="entry name" value="PAC"/>
    <property type="match status" value="2"/>
</dbReference>
<dbReference type="PROSITE" id="PS50112">
    <property type="entry name" value="PAS"/>
    <property type="match status" value="1"/>
</dbReference>
<dbReference type="Gene3D" id="3.30.450.20">
    <property type="entry name" value="PAS domain"/>
    <property type="match status" value="2"/>
</dbReference>
<dbReference type="SUPFAM" id="SSF47384">
    <property type="entry name" value="Homodimeric domain of signal transducing histidine kinase"/>
    <property type="match status" value="1"/>
</dbReference>
<protein>
    <recommendedName>
        <fullName evidence="2">histidine kinase</fullName>
        <ecNumber evidence="2">2.7.13.3</ecNumber>
    </recommendedName>
</protein>
<dbReference type="CDD" id="cd00130">
    <property type="entry name" value="PAS"/>
    <property type="match status" value="1"/>
</dbReference>
<dbReference type="Pfam" id="PF02518">
    <property type="entry name" value="HATPase_c"/>
    <property type="match status" value="1"/>
</dbReference>
<feature type="domain" description="PAC" evidence="13">
    <location>
        <begin position="111"/>
        <end position="165"/>
    </location>
</feature>
<evidence type="ECO:0000256" key="4">
    <source>
        <dbReference type="ARBA" id="ARBA00022679"/>
    </source>
</evidence>
<evidence type="ECO:0000259" key="11">
    <source>
        <dbReference type="PROSITE" id="PS50110"/>
    </source>
</evidence>
<dbReference type="GO" id="GO:0005524">
    <property type="term" value="F:ATP binding"/>
    <property type="evidence" value="ECO:0007669"/>
    <property type="project" value="UniProtKB-KW"/>
</dbReference>
<evidence type="ECO:0000256" key="3">
    <source>
        <dbReference type="ARBA" id="ARBA00022553"/>
    </source>
</evidence>
<keyword evidence="7" id="KW-0067">ATP-binding</keyword>
<dbReference type="Proteomes" id="UP000005801">
    <property type="component" value="Unassembled WGS sequence"/>
</dbReference>
<accession>A6GHE5</accession>
<dbReference type="PANTHER" id="PTHR43065">
    <property type="entry name" value="SENSOR HISTIDINE KINASE"/>
    <property type="match status" value="1"/>
</dbReference>
<reference evidence="14 15" key="1">
    <citation type="submission" date="2007-06" db="EMBL/GenBank/DDBJ databases">
        <authorList>
            <person name="Shimkets L."/>
            <person name="Ferriera S."/>
            <person name="Johnson J."/>
            <person name="Kravitz S."/>
            <person name="Beeson K."/>
            <person name="Sutton G."/>
            <person name="Rogers Y.-H."/>
            <person name="Friedman R."/>
            <person name="Frazier M."/>
            <person name="Venter J.C."/>
        </authorList>
    </citation>
    <scope>NUCLEOTIDE SEQUENCE [LARGE SCALE GENOMIC DNA]</scope>
    <source>
        <strain evidence="14 15">SIR-1</strain>
    </source>
</reference>
<dbReference type="SUPFAM" id="SSF52172">
    <property type="entry name" value="CheY-like"/>
    <property type="match status" value="1"/>
</dbReference>
<dbReference type="Gene3D" id="1.10.287.130">
    <property type="match status" value="1"/>
</dbReference>
<dbReference type="InterPro" id="IPR001789">
    <property type="entry name" value="Sig_transdc_resp-reg_receiver"/>
</dbReference>
<comment type="catalytic activity">
    <reaction evidence="1">
        <text>ATP + protein L-histidine = ADP + protein N-phospho-L-histidine.</text>
        <dbReference type="EC" id="2.7.13.3"/>
    </reaction>
</comment>
<dbReference type="InterPro" id="IPR000700">
    <property type="entry name" value="PAS-assoc_C"/>
</dbReference>
<organism evidence="14 15">
    <name type="scientific">Plesiocystis pacifica SIR-1</name>
    <dbReference type="NCBI Taxonomy" id="391625"/>
    <lineage>
        <taxon>Bacteria</taxon>
        <taxon>Pseudomonadati</taxon>
        <taxon>Myxococcota</taxon>
        <taxon>Polyangia</taxon>
        <taxon>Nannocystales</taxon>
        <taxon>Nannocystaceae</taxon>
        <taxon>Plesiocystis</taxon>
    </lineage>
</organism>
<dbReference type="InterPro" id="IPR036890">
    <property type="entry name" value="HATPase_C_sf"/>
</dbReference>
<dbReference type="PANTHER" id="PTHR43065:SF46">
    <property type="entry name" value="C4-DICARBOXYLATE TRANSPORT SENSOR PROTEIN DCTB"/>
    <property type="match status" value="1"/>
</dbReference>
<evidence type="ECO:0000259" key="13">
    <source>
        <dbReference type="PROSITE" id="PS50113"/>
    </source>
</evidence>
<dbReference type="InterPro" id="IPR003594">
    <property type="entry name" value="HATPase_dom"/>
</dbReference>
<keyword evidence="15" id="KW-1185">Reference proteome</keyword>
<dbReference type="Pfam" id="PF08448">
    <property type="entry name" value="PAS_4"/>
    <property type="match status" value="1"/>
</dbReference>
<dbReference type="EMBL" id="ABCS01000118">
    <property type="protein sequence ID" value="EDM74709.1"/>
    <property type="molecule type" value="Genomic_DNA"/>
</dbReference>
<dbReference type="SMART" id="SM00091">
    <property type="entry name" value="PAS"/>
    <property type="match status" value="1"/>
</dbReference>
<dbReference type="Pfam" id="PF13426">
    <property type="entry name" value="PAS_9"/>
    <property type="match status" value="1"/>
</dbReference>
<feature type="domain" description="PAS" evidence="12">
    <location>
        <begin position="43"/>
        <end position="97"/>
    </location>
</feature>
<evidence type="ECO:0000259" key="12">
    <source>
        <dbReference type="PROSITE" id="PS50112"/>
    </source>
</evidence>
<feature type="domain" description="PAC" evidence="13">
    <location>
        <begin position="238"/>
        <end position="290"/>
    </location>
</feature>
<proteinExistence type="predicted"/>
<dbReference type="EC" id="2.7.13.3" evidence="2"/>
<dbReference type="RefSeq" id="WP_006976132.1">
    <property type="nucleotide sequence ID" value="NZ_ABCS01000118.1"/>
</dbReference>
<dbReference type="InterPro" id="IPR000014">
    <property type="entry name" value="PAS"/>
</dbReference>
<dbReference type="Pfam" id="PF00072">
    <property type="entry name" value="Response_reg"/>
    <property type="match status" value="1"/>
</dbReference>
<dbReference type="STRING" id="391625.PPSIR1_40839"/>
<feature type="domain" description="Histidine kinase" evidence="10">
    <location>
        <begin position="310"/>
        <end position="535"/>
    </location>
</feature>
<gene>
    <name evidence="14" type="ORF">PPSIR1_40839</name>
</gene>
<evidence type="ECO:0000256" key="8">
    <source>
        <dbReference type="ARBA" id="ARBA00023012"/>
    </source>
</evidence>
<dbReference type="InterPro" id="IPR013656">
    <property type="entry name" value="PAS_4"/>
</dbReference>
<evidence type="ECO:0000313" key="14">
    <source>
        <dbReference type="EMBL" id="EDM74709.1"/>
    </source>
</evidence>
<keyword evidence="8" id="KW-0902">Two-component regulatory system</keyword>
<dbReference type="NCBIfam" id="TIGR00229">
    <property type="entry name" value="sensory_box"/>
    <property type="match status" value="1"/>
</dbReference>
<dbReference type="InterPro" id="IPR001610">
    <property type="entry name" value="PAC"/>
</dbReference>
<keyword evidence="3 9" id="KW-0597">Phosphoprotein</keyword>
<dbReference type="PROSITE" id="PS50109">
    <property type="entry name" value="HIS_KIN"/>
    <property type="match status" value="1"/>
</dbReference>
<keyword evidence="6 14" id="KW-0418">Kinase</keyword>